<proteinExistence type="predicted"/>
<sequence length="97" mass="10795">MAIDISKMHPYNSPVSPSLFPHLTIVLFGIGLISTAYFFVNGVTSTKKTRSIIKELVIALIASGFLGFGALFLMLWFFCWLYLPENNACVSVYVIEV</sequence>
<reference evidence="1" key="1">
    <citation type="submission" date="2023-11" db="EMBL/GenBank/DDBJ databases">
        <authorList>
            <person name="Poullet M."/>
        </authorList>
    </citation>
    <scope>NUCLEOTIDE SEQUENCE</scope>
    <source>
        <strain evidence="1">E1834</strain>
    </source>
</reference>
<evidence type="ECO:0000313" key="2">
    <source>
        <dbReference type="Proteomes" id="UP001497535"/>
    </source>
</evidence>
<evidence type="ECO:0000313" key="1">
    <source>
        <dbReference type="EMBL" id="CAK5065727.1"/>
    </source>
</evidence>
<keyword evidence="2" id="KW-1185">Reference proteome</keyword>
<gene>
    <name evidence="1" type="ORF">MENTE1834_LOCUS17398</name>
</gene>
<protein>
    <submittedName>
        <fullName evidence="1">Uncharacterized protein</fullName>
    </submittedName>
</protein>
<accession>A0ACB0YW02</accession>
<dbReference type="Proteomes" id="UP001497535">
    <property type="component" value="Unassembled WGS sequence"/>
</dbReference>
<comment type="caution">
    <text evidence="1">The sequence shown here is derived from an EMBL/GenBank/DDBJ whole genome shotgun (WGS) entry which is preliminary data.</text>
</comment>
<organism evidence="1 2">
    <name type="scientific">Meloidogyne enterolobii</name>
    <name type="common">Root-knot nematode worm</name>
    <name type="synonym">Meloidogyne mayaguensis</name>
    <dbReference type="NCBI Taxonomy" id="390850"/>
    <lineage>
        <taxon>Eukaryota</taxon>
        <taxon>Metazoa</taxon>
        <taxon>Ecdysozoa</taxon>
        <taxon>Nematoda</taxon>
        <taxon>Chromadorea</taxon>
        <taxon>Rhabditida</taxon>
        <taxon>Tylenchina</taxon>
        <taxon>Tylenchomorpha</taxon>
        <taxon>Tylenchoidea</taxon>
        <taxon>Meloidogynidae</taxon>
        <taxon>Meloidogyninae</taxon>
        <taxon>Meloidogyne</taxon>
    </lineage>
</organism>
<name>A0ACB0YW02_MELEN</name>
<dbReference type="EMBL" id="CAVMJV010000019">
    <property type="protein sequence ID" value="CAK5065727.1"/>
    <property type="molecule type" value="Genomic_DNA"/>
</dbReference>